<dbReference type="EMBL" id="WJQU01000002">
    <property type="protein sequence ID" value="KAJ6643936.1"/>
    <property type="molecule type" value="Genomic_DNA"/>
</dbReference>
<keyword evidence="2" id="KW-1185">Reference proteome</keyword>
<dbReference type="AlphaFoldDB" id="A0A9Q0N5H5"/>
<proteinExistence type="predicted"/>
<reference evidence="1" key="1">
    <citation type="submission" date="2022-07" db="EMBL/GenBank/DDBJ databases">
        <authorList>
            <person name="Trinca V."/>
            <person name="Uliana J.V.C."/>
            <person name="Torres T.T."/>
            <person name="Ward R.J."/>
            <person name="Monesi N."/>
        </authorList>
    </citation>
    <scope>NUCLEOTIDE SEQUENCE</scope>
    <source>
        <strain evidence="1">HSMRA1968</strain>
        <tissue evidence="1">Whole embryos</tissue>
    </source>
</reference>
<name>A0A9Q0N5H5_9DIPT</name>
<evidence type="ECO:0000313" key="1">
    <source>
        <dbReference type="EMBL" id="KAJ6643936.1"/>
    </source>
</evidence>
<sequence length="59" mass="6656">MSIKDRFRGLVRSEYFLSNVNRDEVLGSFAFTRYRGIRFCSPPSKTALAGSIAGVLRLQ</sequence>
<gene>
    <name evidence="1" type="ORF">Bhyg_08901</name>
</gene>
<evidence type="ECO:0000313" key="2">
    <source>
        <dbReference type="Proteomes" id="UP001151699"/>
    </source>
</evidence>
<organism evidence="1 2">
    <name type="scientific">Pseudolycoriella hygida</name>
    <dbReference type="NCBI Taxonomy" id="35572"/>
    <lineage>
        <taxon>Eukaryota</taxon>
        <taxon>Metazoa</taxon>
        <taxon>Ecdysozoa</taxon>
        <taxon>Arthropoda</taxon>
        <taxon>Hexapoda</taxon>
        <taxon>Insecta</taxon>
        <taxon>Pterygota</taxon>
        <taxon>Neoptera</taxon>
        <taxon>Endopterygota</taxon>
        <taxon>Diptera</taxon>
        <taxon>Nematocera</taxon>
        <taxon>Sciaroidea</taxon>
        <taxon>Sciaridae</taxon>
        <taxon>Pseudolycoriella</taxon>
    </lineage>
</organism>
<comment type="caution">
    <text evidence="1">The sequence shown here is derived from an EMBL/GenBank/DDBJ whole genome shotgun (WGS) entry which is preliminary data.</text>
</comment>
<protein>
    <submittedName>
        <fullName evidence="1">Uncharacterized protein</fullName>
    </submittedName>
</protein>
<accession>A0A9Q0N5H5</accession>
<dbReference type="Proteomes" id="UP001151699">
    <property type="component" value="Chromosome B"/>
</dbReference>